<feature type="transmembrane region" description="Helical" evidence="2">
    <location>
        <begin position="12"/>
        <end position="38"/>
    </location>
</feature>
<reference evidence="4" key="1">
    <citation type="submission" date="2016-11" db="UniProtKB">
        <authorList>
            <consortium name="WormBaseParasite"/>
        </authorList>
    </citation>
    <scope>IDENTIFICATION</scope>
</reference>
<evidence type="ECO:0000313" key="3">
    <source>
        <dbReference type="Proteomes" id="UP000095280"/>
    </source>
</evidence>
<feature type="region of interest" description="Disordered" evidence="1">
    <location>
        <begin position="43"/>
        <end position="65"/>
    </location>
</feature>
<name>A0A1I8F3P1_9PLAT</name>
<evidence type="ECO:0000313" key="4">
    <source>
        <dbReference type="WBParaSite" id="maker-unitig_19278-snap-gene-0.1-mRNA-1"/>
    </source>
</evidence>
<keyword evidence="3" id="KW-1185">Reference proteome</keyword>
<dbReference type="Proteomes" id="UP000095280">
    <property type="component" value="Unplaced"/>
</dbReference>
<protein>
    <submittedName>
        <fullName evidence="4">Neural_ProG_Cyt domain-containing protein</fullName>
    </submittedName>
</protein>
<evidence type="ECO:0000256" key="2">
    <source>
        <dbReference type="SAM" id="Phobius"/>
    </source>
</evidence>
<sequence>YTVSSQSASVSTAVIILVTCGCAAVVATLCLSLVCLCVRRCGSSGGGGARGTTNHKSAGDDRDDQNNHLQRLQRKTSNSDAELHVHVVSHQSASIRRQRPQLPDQFFQLHEWQLSESCASAAAAADVQPWTQSQLVQHQLHQASYCSDDVTDSGCNFSTSVSPPPQTAPRRVIYEVVV</sequence>
<proteinExistence type="predicted"/>
<dbReference type="AlphaFoldDB" id="A0A1I8F3P1"/>
<accession>A0A1I8F3P1</accession>
<evidence type="ECO:0000256" key="1">
    <source>
        <dbReference type="SAM" id="MobiDB-lite"/>
    </source>
</evidence>
<keyword evidence="2" id="KW-0472">Membrane</keyword>
<organism evidence="3 4">
    <name type="scientific">Macrostomum lignano</name>
    <dbReference type="NCBI Taxonomy" id="282301"/>
    <lineage>
        <taxon>Eukaryota</taxon>
        <taxon>Metazoa</taxon>
        <taxon>Spiralia</taxon>
        <taxon>Lophotrochozoa</taxon>
        <taxon>Platyhelminthes</taxon>
        <taxon>Rhabditophora</taxon>
        <taxon>Macrostomorpha</taxon>
        <taxon>Macrostomida</taxon>
        <taxon>Macrostomidae</taxon>
        <taxon>Macrostomum</taxon>
    </lineage>
</organism>
<dbReference type="WBParaSite" id="maker-unitig_19278-snap-gene-0.1-mRNA-1">
    <property type="protein sequence ID" value="maker-unitig_19278-snap-gene-0.1-mRNA-1"/>
    <property type="gene ID" value="maker-unitig_19278-snap-gene-0.1"/>
</dbReference>
<keyword evidence="2" id="KW-0812">Transmembrane</keyword>
<keyword evidence="2" id="KW-1133">Transmembrane helix</keyword>